<dbReference type="InterPro" id="IPR000182">
    <property type="entry name" value="GNAT_dom"/>
</dbReference>
<evidence type="ECO:0000313" key="2">
    <source>
        <dbReference type="EMBL" id="TCP27822.1"/>
    </source>
</evidence>
<name>A0A4R2NZZ8_9BACL</name>
<dbReference type="RefSeq" id="WP_132746485.1">
    <property type="nucleotide sequence ID" value="NZ_SLXK01000017.1"/>
</dbReference>
<dbReference type="Pfam" id="PF13673">
    <property type="entry name" value="Acetyltransf_10"/>
    <property type="match status" value="1"/>
</dbReference>
<dbReference type="AlphaFoldDB" id="A0A4R2NZZ8"/>
<dbReference type="EMBL" id="SLXK01000017">
    <property type="protein sequence ID" value="TCP27822.1"/>
    <property type="molecule type" value="Genomic_DNA"/>
</dbReference>
<proteinExistence type="predicted"/>
<dbReference type="CDD" id="cd04301">
    <property type="entry name" value="NAT_SF"/>
    <property type="match status" value="1"/>
</dbReference>
<evidence type="ECO:0000313" key="3">
    <source>
        <dbReference type="Proteomes" id="UP000295416"/>
    </source>
</evidence>
<dbReference type="Gene3D" id="3.40.630.30">
    <property type="match status" value="1"/>
</dbReference>
<protein>
    <submittedName>
        <fullName evidence="2">Acetyltransferase (GNAT) family protein</fullName>
    </submittedName>
</protein>
<keyword evidence="2" id="KW-0808">Transferase</keyword>
<dbReference type="Proteomes" id="UP000295416">
    <property type="component" value="Unassembled WGS sequence"/>
</dbReference>
<gene>
    <name evidence="2" type="ORF">EV207_11749</name>
</gene>
<reference evidence="2 3" key="1">
    <citation type="submission" date="2019-03" db="EMBL/GenBank/DDBJ databases">
        <title>Genomic Encyclopedia of Type Strains, Phase IV (KMG-IV): sequencing the most valuable type-strain genomes for metagenomic binning, comparative biology and taxonomic classification.</title>
        <authorList>
            <person name="Goeker M."/>
        </authorList>
    </citation>
    <scope>NUCLEOTIDE SEQUENCE [LARGE SCALE GENOMIC DNA]</scope>
    <source>
        <strain evidence="2 3">DSM 19377</strain>
    </source>
</reference>
<feature type="domain" description="N-acetyltransferase" evidence="1">
    <location>
        <begin position="2"/>
        <end position="58"/>
    </location>
</feature>
<dbReference type="GO" id="GO:0016747">
    <property type="term" value="F:acyltransferase activity, transferring groups other than amino-acyl groups"/>
    <property type="evidence" value="ECO:0007669"/>
    <property type="project" value="InterPro"/>
</dbReference>
<evidence type="ECO:0000259" key="1">
    <source>
        <dbReference type="Pfam" id="PF13673"/>
    </source>
</evidence>
<sequence>MSKQARNQGIAKVLIEKMEGLTEENGREGITLTCKQKLVTFYEKVGFVNHGMSESQHGGVFKL</sequence>
<comment type="caution">
    <text evidence="2">The sequence shown here is derived from an EMBL/GenBank/DDBJ whole genome shotgun (WGS) entry which is preliminary data.</text>
</comment>
<organism evidence="2 3">
    <name type="scientific">Scopulibacillus darangshiensis</name>
    <dbReference type="NCBI Taxonomy" id="442528"/>
    <lineage>
        <taxon>Bacteria</taxon>
        <taxon>Bacillati</taxon>
        <taxon>Bacillota</taxon>
        <taxon>Bacilli</taxon>
        <taxon>Bacillales</taxon>
        <taxon>Sporolactobacillaceae</taxon>
        <taxon>Scopulibacillus</taxon>
    </lineage>
</organism>
<dbReference type="OrthoDB" id="9800962at2"/>
<dbReference type="SUPFAM" id="SSF55729">
    <property type="entry name" value="Acyl-CoA N-acyltransferases (Nat)"/>
    <property type="match status" value="1"/>
</dbReference>
<accession>A0A4R2NZZ8</accession>
<dbReference type="InterPro" id="IPR016181">
    <property type="entry name" value="Acyl_CoA_acyltransferase"/>
</dbReference>
<keyword evidence="3" id="KW-1185">Reference proteome</keyword>